<accession>A0A848DQF1</accession>
<comment type="caution">
    <text evidence="2">The sequence shown here is derived from an EMBL/GenBank/DDBJ whole genome shotgun (WGS) entry which is preliminary data.</text>
</comment>
<reference evidence="2 3" key="1">
    <citation type="submission" date="2020-04" db="EMBL/GenBank/DDBJ databases">
        <authorList>
            <person name="Klaysubun C."/>
            <person name="Duangmal K."/>
            <person name="Lipun K."/>
        </authorList>
    </citation>
    <scope>NUCLEOTIDE SEQUENCE [LARGE SCALE GENOMIC DNA]</scope>
    <source>
        <strain evidence="2 3">DSM 45300</strain>
    </source>
</reference>
<dbReference type="RefSeq" id="WP_169415430.1">
    <property type="nucleotide sequence ID" value="NZ_JAAXKZ010000129.1"/>
</dbReference>
<dbReference type="Proteomes" id="UP000586918">
    <property type="component" value="Unassembled WGS sequence"/>
</dbReference>
<feature type="compositionally biased region" description="Basic residues" evidence="1">
    <location>
        <begin position="1"/>
        <end position="11"/>
    </location>
</feature>
<dbReference type="EMBL" id="JAAXKZ010000129">
    <property type="protein sequence ID" value="NMH94753.1"/>
    <property type="molecule type" value="Genomic_DNA"/>
</dbReference>
<name>A0A848DQF1_9PSEU</name>
<evidence type="ECO:0000313" key="3">
    <source>
        <dbReference type="Proteomes" id="UP000586918"/>
    </source>
</evidence>
<evidence type="ECO:0000313" key="2">
    <source>
        <dbReference type="EMBL" id="NMH94753.1"/>
    </source>
</evidence>
<feature type="region of interest" description="Disordered" evidence="1">
    <location>
        <begin position="1"/>
        <end position="84"/>
    </location>
</feature>
<feature type="compositionally biased region" description="Basic and acidic residues" evidence="1">
    <location>
        <begin position="55"/>
        <end position="84"/>
    </location>
</feature>
<proteinExistence type="predicted"/>
<keyword evidence="3" id="KW-1185">Reference proteome</keyword>
<dbReference type="AlphaFoldDB" id="A0A848DQF1"/>
<gene>
    <name evidence="2" type="ORF">HF519_24895</name>
</gene>
<evidence type="ECO:0000256" key="1">
    <source>
        <dbReference type="SAM" id="MobiDB-lite"/>
    </source>
</evidence>
<protein>
    <submittedName>
        <fullName evidence="2">Uncharacterized protein</fullName>
    </submittedName>
</protein>
<sequence length="84" mass="8601">MVAIVMRRRRGQSGGADAAAPSRGRRGPAGRVVAGREPPGREPPGRARAVPPRGAADRGGSDRAPDREPGGGGPDRVEPNSDEV</sequence>
<organism evidence="2 3">
    <name type="scientific">Pseudonocardia bannensis</name>
    <dbReference type="NCBI Taxonomy" id="630973"/>
    <lineage>
        <taxon>Bacteria</taxon>
        <taxon>Bacillati</taxon>
        <taxon>Actinomycetota</taxon>
        <taxon>Actinomycetes</taxon>
        <taxon>Pseudonocardiales</taxon>
        <taxon>Pseudonocardiaceae</taxon>
        <taxon>Pseudonocardia</taxon>
    </lineage>
</organism>